<reference evidence="2 3" key="1">
    <citation type="submission" date="2019-06" db="EMBL/GenBank/DDBJ databases">
        <title>Tsukamurella conjunctivitidis sp. nov., Tsukamurella assacharolytica sp. nov. and Tsukamurella sputae sp. nov. isolated from patients with conjunctivitis, bacteraemia (lymphoma) and respiratory infection (sputum) in Hong Kong.</title>
        <authorList>
            <person name="Teng J.L.L."/>
            <person name="Lee H.H."/>
            <person name="Fong J.Y.H."/>
            <person name="Fok K.M.N."/>
            <person name="Lau S.K.P."/>
            <person name="Woo P.C.Y."/>
        </authorList>
    </citation>
    <scope>NUCLEOTIDE SEQUENCE [LARGE SCALE GENOMIC DNA]</scope>
    <source>
        <strain evidence="2 3">HKU72</strain>
    </source>
</reference>
<proteinExistence type="predicted"/>
<dbReference type="Pfam" id="PF03446">
    <property type="entry name" value="NAD_binding_2"/>
    <property type="match status" value="1"/>
</dbReference>
<evidence type="ECO:0000259" key="1">
    <source>
        <dbReference type="Pfam" id="PF03446"/>
    </source>
</evidence>
<keyword evidence="3" id="KW-1185">Reference proteome</keyword>
<protein>
    <submittedName>
        <fullName evidence="2">NADP-dependent phosphogluconate dehydrogenase</fullName>
        <ecNumber evidence="2">1.1.1.44</ecNumber>
    </submittedName>
</protein>
<keyword evidence="2" id="KW-0560">Oxidoreductase</keyword>
<sequence length="74" mass="7826">MKINSPVTASADIGVYGLGVMGSNLARNLARNGYRTAVFNRTPSRTEKLIAAHGGGSEGTFVPSLDIDDFIRSL</sequence>
<comment type="caution">
    <text evidence="2">The sequence shown here is derived from an EMBL/GenBank/DDBJ whole genome shotgun (WGS) entry which is preliminary data.</text>
</comment>
<dbReference type="EMBL" id="VIGX01000073">
    <property type="protein sequence ID" value="TWS23171.1"/>
    <property type="molecule type" value="Genomic_DNA"/>
</dbReference>
<dbReference type="SUPFAM" id="SSF51735">
    <property type="entry name" value="NAD(P)-binding Rossmann-fold domains"/>
    <property type="match status" value="1"/>
</dbReference>
<dbReference type="AlphaFoldDB" id="A0A5C5RLV1"/>
<dbReference type="EC" id="1.1.1.44" evidence="2"/>
<evidence type="ECO:0000313" key="2">
    <source>
        <dbReference type="EMBL" id="TWS23171.1"/>
    </source>
</evidence>
<dbReference type="GO" id="GO:0004616">
    <property type="term" value="F:phosphogluconate dehydrogenase (decarboxylating) activity"/>
    <property type="evidence" value="ECO:0007669"/>
    <property type="project" value="UniProtKB-EC"/>
</dbReference>
<dbReference type="RefSeq" id="WP_231706785.1">
    <property type="nucleotide sequence ID" value="NZ_VIGX01000073.1"/>
</dbReference>
<name>A0A5C5RLV1_9ACTN</name>
<evidence type="ECO:0000313" key="3">
    <source>
        <dbReference type="Proteomes" id="UP000319375"/>
    </source>
</evidence>
<organism evidence="2 3">
    <name type="scientific">Tsukamurella conjunctivitidis</name>
    <dbReference type="NCBI Taxonomy" id="2592068"/>
    <lineage>
        <taxon>Bacteria</taxon>
        <taxon>Bacillati</taxon>
        <taxon>Actinomycetota</taxon>
        <taxon>Actinomycetes</taxon>
        <taxon>Mycobacteriales</taxon>
        <taxon>Tsukamurellaceae</taxon>
        <taxon>Tsukamurella</taxon>
    </lineage>
</organism>
<feature type="non-terminal residue" evidence="2">
    <location>
        <position position="74"/>
    </location>
</feature>
<dbReference type="Proteomes" id="UP000319375">
    <property type="component" value="Unassembled WGS sequence"/>
</dbReference>
<dbReference type="GO" id="GO:0050661">
    <property type="term" value="F:NADP binding"/>
    <property type="evidence" value="ECO:0007669"/>
    <property type="project" value="InterPro"/>
</dbReference>
<dbReference type="InterPro" id="IPR006115">
    <property type="entry name" value="6PGDH_NADP-bd"/>
</dbReference>
<dbReference type="InterPro" id="IPR036291">
    <property type="entry name" value="NAD(P)-bd_dom_sf"/>
</dbReference>
<accession>A0A5C5RLV1</accession>
<gene>
    <name evidence="2" type="ORF">FK530_24420</name>
</gene>
<feature type="domain" description="6-phosphogluconate dehydrogenase NADP-binding" evidence="1">
    <location>
        <begin position="12"/>
        <end position="61"/>
    </location>
</feature>
<dbReference type="Gene3D" id="3.40.50.720">
    <property type="entry name" value="NAD(P)-binding Rossmann-like Domain"/>
    <property type="match status" value="1"/>
</dbReference>